<dbReference type="PROSITE" id="PS51819">
    <property type="entry name" value="VOC"/>
    <property type="match status" value="1"/>
</dbReference>
<evidence type="ECO:0000313" key="2">
    <source>
        <dbReference type="EMBL" id="HFB54589.1"/>
    </source>
</evidence>
<dbReference type="PANTHER" id="PTHR33993">
    <property type="entry name" value="GLYOXALASE-RELATED"/>
    <property type="match status" value="1"/>
</dbReference>
<dbReference type="Proteomes" id="UP000886042">
    <property type="component" value="Unassembled WGS sequence"/>
</dbReference>
<dbReference type="InterPro" id="IPR041581">
    <property type="entry name" value="Glyoxalase_6"/>
</dbReference>
<evidence type="ECO:0000259" key="1">
    <source>
        <dbReference type="PROSITE" id="PS51819"/>
    </source>
</evidence>
<dbReference type="InterPro" id="IPR029068">
    <property type="entry name" value="Glyas_Bleomycin-R_OHBP_Dase"/>
</dbReference>
<dbReference type="InterPro" id="IPR052164">
    <property type="entry name" value="Anthracycline_SecMetBiosynth"/>
</dbReference>
<organism evidence="2">
    <name type="scientific">Hellea balneolensis</name>
    <dbReference type="NCBI Taxonomy" id="287478"/>
    <lineage>
        <taxon>Bacteria</taxon>
        <taxon>Pseudomonadati</taxon>
        <taxon>Pseudomonadota</taxon>
        <taxon>Alphaproteobacteria</taxon>
        <taxon>Maricaulales</taxon>
        <taxon>Robiginitomaculaceae</taxon>
        <taxon>Hellea</taxon>
    </lineage>
</organism>
<proteinExistence type="predicted"/>
<dbReference type="SUPFAM" id="SSF54593">
    <property type="entry name" value="Glyoxalase/Bleomycin resistance protein/Dihydroxybiphenyl dioxygenase"/>
    <property type="match status" value="1"/>
</dbReference>
<dbReference type="InterPro" id="IPR037523">
    <property type="entry name" value="VOC_core"/>
</dbReference>
<feature type="domain" description="VOC" evidence="1">
    <location>
        <begin position="6"/>
        <end position="118"/>
    </location>
</feature>
<dbReference type="EMBL" id="DRMN01000107">
    <property type="protein sequence ID" value="HFB54589.1"/>
    <property type="molecule type" value="Genomic_DNA"/>
</dbReference>
<sequence length="120" mass="13434">MAKILGLGGVFIKCADTKAYTDWWKTHMGVDISDYNSMEWPSDGNGQTLISPFKQTTDYFDPSAERFMINLRVDDVSAMLDKARAGGAKIIGEVLDEGYGVFGWFLDPEGVKIELWQEKS</sequence>
<gene>
    <name evidence="2" type="ORF">ENJ46_01585</name>
</gene>
<dbReference type="Pfam" id="PF18029">
    <property type="entry name" value="Glyoxalase_6"/>
    <property type="match status" value="1"/>
</dbReference>
<comment type="caution">
    <text evidence="2">The sequence shown here is derived from an EMBL/GenBank/DDBJ whole genome shotgun (WGS) entry which is preliminary data.</text>
</comment>
<dbReference type="Gene3D" id="3.10.180.10">
    <property type="entry name" value="2,3-Dihydroxybiphenyl 1,2-Dioxygenase, domain 1"/>
    <property type="match status" value="1"/>
</dbReference>
<dbReference type="AlphaFoldDB" id="A0A7C3FXL2"/>
<dbReference type="PANTHER" id="PTHR33993:SF5">
    <property type="entry name" value="GLYOXALASE"/>
    <property type="match status" value="1"/>
</dbReference>
<protein>
    <submittedName>
        <fullName evidence="2">VOC family protein</fullName>
    </submittedName>
</protein>
<reference evidence="2" key="1">
    <citation type="journal article" date="2020" name="mSystems">
        <title>Genome- and Community-Level Interaction Insights into Carbon Utilization and Element Cycling Functions of Hydrothermarchaeota in Hydrothermal Sediment.</title>
        <authorList>
            <person name="Zhou Z."/>
            <person name="Liu Y."/>
            <person name="Xu W."/>
            <person name="Pan J."/>
            <person name="Luo Z.H."/>
            <person name="Li M."/>
        </authorList>
    </citation>
    <scope>NUCLEOTIDE SEQUENCE [LARGE SCALE GENOMIC DNA]</scope>
    <source>
        <strain evidence="2">HyVt-489</strain>
    </source>
</reference>
<accession>A0A7C3FXL2</accession>
<name>A0A7C3FXL2_9PROT</name>